<dbReference type="InterPro" id="IPR051084">
    <property type="entry name" value="H+-coupled_symporters"/>
</dbReference>
<dbReference type="PANTHER" id="PTHR43528">
    <property type="entry name" value="ALPHA-KETOGLUTARATE PERMEASE"/>
    <property type="match status" value="1"/>
</dbReference>
<dbReference type="PANTHER" id="PTHR43528:SF7">
    <property type="entry name" value="MFS TRANSPORTER"/>
    <property type="match status" value="1"/>
</dbReference>
<reference evidence="9" key="1">
    <citation type="submission" date="2018-05" db="EMBL/GenBank/DDBJ databases">
        <authorList>
            <consortium name="PulseNet: The National Subtyping Network for Foodborne Disease Surveillance"/>
            <person name="Tarr C.L."/>
            <person name="Trees E."/>
            <person name="Katz L.S."/>
            <person name="Carleton-Romer H.A."/>
            <person name="Stroika S."/>
            <person name="Kucerova Z."/>
            <person name="Roache K.F."/>
            <person name="Sabol A.L."/>
            <person name="Besser J."/>
            <person name="Gerner-Smidt P."/>
        </authorList>
    </citation>
    <scope>NUCLEOTIDE SEQUENCE</scope>
    <source>
        <strain evidence="9">2010D-8214</strain>
    </source>
</reference>
<keyword evidence="5" id="KW-0812">Transmembrane</keyword>
<dbReference type="InterPro" id="IPR036259">
    <property type="entry name" value="MFS_trans_sf"/>
</dbReference>
<keyword evidence="4" id="KW-1003">Cell membrane</keyword>
<dbReference type="Gene3D" id="1.20.1250.20">
    <property type="entry name" value="MFS general substrate transporter like domains"/>
    <property type="match status" value="1"/>
</dbReference>
<dbReference type="PROSITE" id="PS50850">
    <property type="entry name" value="MFS"/>
    <property type="match status" value="1"/>
</dbReference>
<dbReference type="SUPFAM" id="SSF103473">
    <property type="entry name" value="MFS general substrate transporter"/>
    <property type="match status" value="1"/>
</dbReference>
<evidence type="ECO:0000256" key="2">
    <source>
        <dbReference type="ARBA" id="ARBA00008240"/>
    </source>
</evidence>
<name>A0A5T0F0S5_CAMJU</name>
<keyword evidence="8" id="KW-0472">Membrane</keyword>
<dbReference type="InterPro" id="IPR011701">
    <property type="entry name" value="MFS"/>
</dbReference>
<dbReference type="InterPro" id="IPR020846">
    <property type="entry name" value="MFS_dom"/>
</dbReference>
<proteinExistence type="inferred from homology"/>
<keyword evidence="3" id="KW-0813">Transport</keyword>
<sequence length="435" mass="48905">MRKSKFGTKEIKILGLSSLGGTLEFYDFIIFVFFAEYIANVFFPKGMSEFWALLNTYGAFAAGYLARPLGGIVMAHFGDKFGRKNMFMLSILLMVLPTFVLAFIPGYETLGFLAPILLILIRIFQGIAIGGELPGAWVFVREHCQEKQKAFFLSCLNSAMALGILLGSIVFLIINAFFSIEEIATYAWRIAFFVGGIFGIISIYLRRFLQETPVFKQMKKESSLSSFPLKDLFKEKDIVKNLFSSMMMTWVLTGCVIVLVLLMPKFMPSILNLSGVEGSYLQILGILGIALGGAFMGYLVDKFGLFKICIFFSLTFVFFSFLYFYALYELKNLVLVCILYSIVCFLGGINVFAPILMSEVFRAKIRFSGISFSYNIAYAISGGITPQLVFWLNTLASKNENPFLYGMSIYMIFLALLAICAVFIVKDKIKFDNHS</sequence>
<gene>
    <name evidence="9" type="ORF">A9333_05200</name>
</gene>
<dbReference type="RefSeq" id="WP_032590217.1">
    <property type="nucleotide sequence ID" value="NZ_AP028376.1"/>
</dbReference>
<keyword evidence="7" id="KW-1133">Transmembrane helix</keyword>
<protein>
    <submittedName>
        <fullName evidence="9">MFS transporter</fullName>
    </submittedName>
</protein>
<evidence type="ECO:0000256" key="7">
    <source>
        <dbReference type="ARBA" id="ARBA00022989"/>
    </source>
</evidence>
<evidence type="ECO:0000313" key="9">
    <source>
        <dbReference type="EMBL" id="EAJ7641510.1"/>
    </source>
</evidence>
<dbReference type="InterPro" id="IPR005829">
    <property type="entry name" value="Sugar_transporter_CS"/>
</dbReference>
<evidence type="ECO:0000256" key="6">
    <source>
        <dbReference type="ARBA" id="ARBA00022847"/>
    </source>
</evidence>
<dbReference type="EMBL" id="AACANF010000004">
    <property type="protein sequence ID" value="EAJ7641510.1"/>
    <property type="molecule type" value="Genomic_DNA"/>
</dbReference>
<evidence type="ECO:0000256" key="8">
    <source>
        <dbReference type="ARBA" id="ARBA00023136"/>
    </source>
</evidence>
<evidence type="ECO:0000256" key="4">
    <source>
        <dbReference type="ARBA" id="ARBA00022475"/>
    </source>
</evidence>
<comment type="caution">
    <text evidence="9">The sequence shown here is derived from an EMBL/GenBank/DDBJ whole genome shotgun (WGS) entry which is preliminary data.</text>
</comment>
<evidence type="ECO:0000256" key="5">
    <source>
        <dbReference type="ARBA" id="ARBA00022692"/>
    </source>
</evidence>
<evidence type="ECO:0000256" key="1">
    <source>
        <dbReference type="ARBA" id="ARBA00004651"/>
    </source>
</evidence>
<organism evidence="9">
    <name type="scientific">Campylobacter jejuni</name>
    <dbReference type="NCBI Taxonomy" id="197"/>
    <lineage>
        <taxon>Bacteria</taxon>
        <taxon>Pseudomonadati</taxon>
        <taxon>Campylobacterota</taxon>
        <taxon>Epsilonproteobacteria</taxon>
        <taxon>Campylobacterales</taxon>
        <taxon>Campylobacteraceae</taxon>
        <taxon>Campylobacter</taxon>
    </lineage>
</organism>
<dbReference type="AlphaFoldDB" id="A0A5T0F0S5"/>
<dbReference type="PROSITE" id="PS00217">
    <property type="entry name" value="SUGAR_TRANSPORT_2"/>
    <property type="match status" value="1"/>
</dbReference>
<comment type="similarity">
    <text evidence="2">Belongs to the major facilitator superfamily. Metabolite:H+ Symporter (MHS) family (TC 2.A.1.6) family.</text>
</comment>
<keyword evidence="6" id="KW-0769">Symport</keyword>
<accession>A0A5T0F0S5</accession>
<dbReference type="GO" id="GO:0015293">
    <property type="term" value="F:symporter activity"/>
    <property type="evidence" value="ECO:0007669"/>
    <property type="project" value="UniProtKB-KW"/>
</dbReference>
<dbReference type="GO" id="GO:0005886">
    <property type="term" value="C:plasma membrane"/>
    <property type="evidence" value="ECO:0007669"/>
    <property type="project" value="UniProtKB-SubCell"/>
</dbReference>
<comment type="subcellular location">
    <subcellularLocation>
        <location evidence="1">Cell membrane</location>
        <topology evidence="1">Multi-pass membrane protein</topology>
    </subcellularLocation>
</comment>
<evidence type="ECO:0000256" key="3">
    <source>
        <dbReference type="ARBA" id="ARBA00022448"/>
    </source>
</evidence>
<dbReference type="Pfam" id="PF07690">
    <property type="entry name" value="MFS_1"/>
    <property type="match status" value="1"/>
</dbReference>